<sequence>MYSQSVVVAVIALVLSAIMVYFSFKIDKPIKVFTKAHEYLGINIEFTENGRFSFRLMALLISLIFLGIALGAYFAYLLE</sequence>
<dbReference type="EMBL" id="MIJE01000035">
    <property type="protein sequence ID" value="OEF95697.1"/>
    <property type="molecule type" value="Genomic_DNA"/>
</dbReference>
<evidence type="ECO:0000313" key="3">
    <source>
        <dbReference type="Proteomes" id="UP000094296"/>
    </source>
</evidence>
<organism evidence="2 3">
    <name type="scientific">Desulfuribacillus alkaliarsenatis</name>
    <dbReference type="NCBI Taxonomy" id="766136"/>
    <lineage>
        <taxon>Bacteria</taxon>
        <taxon>Bacillati</taxon>
        <taxon>Bacillota</taxon>
        <taxon>Desulfuribacillia</taxon>
        <taxon>Desulfuribacillales</taxon>
        <taxon>Desulfuribacillaceae</taxon>
        <taxon>Desulfuribacillus</taxon>
    </lineage>
</organism>
<evidence type="ECO:0000313" key="2">
    <source>
        <dbReference type="EMBL" id="OEF95697.1"/>
    </source>
</evidence>
<reference evidence="2 3" key="1">
    <citation type="submission" date="2016-09" db="EMBL/GenBank/DDBJ databases">
        <title>Draft genome sequence for the type strain of Desulfuribacillus alkaliarsenatis AHT28, an obligately anaerobic, sulfidogenic bacterium isolated from Russian soda lake sediments.</title>
        <authorList>
            <person name="Abin C.A."/>
            <person name="Hollibaugh J.T."/>
        </authorList>
    </citation>
    <scope>NUCLEOTIDE SEQUENCE [LARGE SCALE GENOMIC DNA]</scope>
    <source>
        <strain evidence="2 3">AHT28</strain>
    </source>
</reference>
<dbReference type="AlphaFoldDB" id="A0A1E5FZ27"/>
<comment type="caution">
    <text evidence="2">The sequence shown here is derived from an EMBL/GenBank/DDBJ whole genome shotgun (WGS) entry which is preliminary data.</text>
</comment>
<keyword evidence="1" id="KW-0812">Transmembrane</keyword>
<name>A0A1E5FZ27_9FIRM</name>
<feature type="transmembrane region" description="Helical" evidence="1">
    <location>
        <begin position="6"/>
        <end position="24"/>
    </location>
</feature>
<gene>
    <name evidence="2" type="ORF">BHF68_11360</name>
</gene>
<protein>
    <submittedName>
        <fullName evidence="2">Uncharacterized protein</fullName>
    </submittedName>
</protein>
<proteinExistence type="predicted"/>
<feature type="transmembrane region" description="Helical" evidence="1">
    <location>
        <begin position="56"/>
        <end position="76"/>
    </location>
</feature>
<keyword evidence="1" id="KW-1133">Transmembrane helix</keyword>
<keyword evidence="1" id="KW-0472">Membrane</keyword>
<dbReference type="Proteomes" id="UP000094296">
    <property type="component" value="Unassembled WGS sequence"/>
</dbReference>
<keyword evidence="3" id="KW-1185">Reference proteome</keyword>
<dbReference type="RefSeq" id="WP_069644263.1">
    <property type="nucleotide sequence ID" value="NZ_MIJE01000035.1"/>
</dbReference>
<accession>A0A1E5FZ27</accession>
<evidence type="ECO:0000256" key="1">
    <source>
        <dbReference type="SAM" id="Phobius"/>
    </source>
</evidence>
<dbReference type="STRING" id="766136.BHF68_11360"/>